<feature type="non-terminal residue" evidence="2">
    <location>
        <position position="1"/>
    </location>
</feature>
<sequence length="202" mass="22052">AHLSSRTETPPSDASPQTPPAAPSSSPSRRNSDRRKRGFVRKNTQSAPDSFDNDDDSYSEVPTITHSSADTTDGSTKRNEGLSIGYFNFDSMQRLLDLSITASTKPEKPAFLLTPGDVSVAMDIFFFRRCLTYSCGGLLESSMPKARCFNPLTPKTAVTGHTTSILVEQISACYCSESGEKVVGLGEEIRDERPSIDIFHHP</sequence>
<proteinExistence type="predicted"/>
<dbReference type="EMBL" id="BGPR01041685">
    <property type="protein sequence ID" value="GBO18003.1"/>
    <property type="molecule type" value="Genomic_DNA"/>
</dbReference>
<gene>
    <name evidence="2" type="ORF">AVEN_17505_1</name>
</gene>
<organism evidence="2 3">
    <name type="scientific">Araneus ventricosus</name>
    <name type="common">Orbweaver spider</name>
    <name type="synonym">Epeira ventricosa</name>
    <dbReference type="NCBI Taxonomy" id="182803"/>
    <lineage>
        <taxon>Eukaryota</taxon>
        <taxon>Metazoa</taxon>
        <taxon>Ecdysozoa</taxon>
        <taxon>Arthropoda</taxon>
        <taxon>Chelicerata</taxon>
        <taxon>Arachnida</taxon>
        <taxon>Araneae</taxon>
        <taxon>Araneomorphae</taxon>
        <taxon>Entelegynae</taxon>
        <taxon>Araneoidea</taxon>
        <taxon>Araneidae</taxon>
        <taxon>Araneus</taxon>
    </lineage>
</organism>
<evidence type="ECO:0000256" key="1">
    <source>
        <dbReference type="SAM" id="MobiDB-lite"/>
    </source>
</evidence>
<protein>
    <submittedName>
        <fullName evidence="2">Uncharacterized protein</fullName>
    </submittedName>
</protein>
<name>A0A4Y2UYK7_ARAVE</name>
<dbReference type="AlphaFoldDB" id="A0A4Y2UYK7"/>
<evidence type="ECO:0000313" key="2">
    <source>
        <dbReference type="EMBL" id="GBO18003.1"/>
    </source>
</evidence>
<dbReference type="OrthoDB" id="10385558at2759"/>
<dbReference type="Proteomes" id="UP000499080">
    <property type="component" value="Unassembled WGS sequence"/>
</dbReference>
<feature type="region of interest" description="Disordered" evidence="1">
    <location>
        <begin position="1"/>
        <end position="77"/>
    </location>
</feature>
<accession>A0A4Y2UYK7</accession>
<keyword evidence="3" id="KW-1185">Reference proteome</keyword>
<reference evidence="2 3" key="1">
    <citation type="journal article" date="2019" name="Sci. Rep.">
        <title>Orb-weaving spider Araneus ventricosus genome elucidates the spidroin gene catalogue.</title>
        <authorList>
            <person name="Kono N."/>
            <person name="Nakamura H."/>
            <person name="Ohtoshi R."/>
            <person name="Moran D.A.P."/>
            <person name="Shinohara A."/>
            <person name="Yoshida Y."/>
            <person name="Fujiwara M."/>
            <person name="Mori M."/>
            <person name="Tomita M."/>
            <person name="Arakawa K."/>
        </authorList>
    </citation>
    <scope>NUCLEOTIDE SEQUENCE [LARGE SCALE GENOMIC DNA]</scope>
</reference>
<feature type="compositionally biased region" description="Polar residues" evidence="1">
    <location>
        <begin position="60"/>
        <end position="74"/>
    </location>
</feature>
<evidence type="ECO:0000313" key="3">
    <source>
        <dbReference type="Proteomes" id="UP000499080"/>
    </source>
</evidence>
<comment type="caution">
    <text evidence="2">The sequence shown here is derived from an EMBL/GenBank/DDBJ whole genome shotgun (WGS) entry which is preliminary data.</text>
</comment>